<dbReference type="Proteomes" id="UP000654918">
    <property type="component" value="Unassembled WGS sequence"/>
</dbReference>
<dbReference type="EMBL" id="WIGO01000029">
    <property type="protein sequence ID" value="KAF6836882.1"/>
    <property type="molecule type" value="Genomic_DNA"/>
</dbReference>
<protein>
    <recommendedName>
        <fullName evidence="1">DUF7708 domain-containing protein</fullName>
    </recommendedName>
</protein>
<evidence type="ECO:0000313" key="2">
    <source>
        <dbReference type="EMBL" id="KAF6836882.1"/>
    </source>
</evidence>
<organism evidence="2 3">
    <name type="scientific">Colletotrichum plurivorum</name>
    <dbReference type="NCBI Taxonomy" id="2175906"/>
    <lineage>
        <taxon>Eukaryota</taxon>
        <taxon>Fungi</taxon>
        <taxon>Dikarya</taxon>
        <taxon>Ascomycota</taxon>
        <taxon>Pezizomycotina</taxon>
        <taxon>Sordariomycetes</taxon>
        <taxon>Hypocreomycetidae</taxon>
        <taxon>Glomerellales</taxon>
        <taxon>Glomerellaceae</taxon>
        <taxon>Colletotrichum</taxon>
        <taxon>Colletotrichum orchidearum species complex</taxon>
    </lineage>
</organism>
<reference evidence="2" key="1">
    <citation type="journal article" date="2020" name="Phytopathology">
        <title>Genome Sequence Resources of Colletotrichum truncatum, C. plurivorum, C. musicola, and C. sojae: Four Species Pathogenic to Soybean (Glycine max).</title>
        <authorList>
            <person name="Rogerio F."/>
            <person name="Boufleur T.R."/>
            <person name="Ciampi-Guillardi M."/>
            <person name="Sukno S.A."/>
            <person name="Thon M.R."/>
            <person name="Massola Junior N.S."/>
            <person name="Baroncelli R."/>
        </authorList>
    </citation>
    <scope>NUCLEOTIDE SEQUENCE</scope>
    <source>
        <strain evidence="2">LFN00145</strain>
    </source>
</reference>
<feature type="non-terminal residue" evidence="2">
    <location>
        <position position="429"/>
    </location>
</feature>
<dbReference type="Pfam" id="PF24809">
    <property type="entry name" value="DUF7708"/>
    <property type="match status" value="1"/>
</dbReference>
<feature type="domain" description="DUF7708" evidence="1">
    <location>
        <begin position="1"/>
        <end position="106"/>
    </location>
</feature>
<evidence type="ECO:0000313" key="3">
    <source>
        <dbReference type="Proteomes" id="UP000654918"/>
    </source>
</evidence>
<proteinExistence type="predicted"/>
<accession>A0A8H6NKE6</accession>
<dbReference type="AlphaFoldDB" id="A0A8H6NKE6"/>
<keyword evidence="3" id="KW-1185">Reference proteome</keyword>
<sequence>GVVNHEKTTTLLAKSLAEIAEHLPRWELKSRLYQTAPVQRALEELYSLILEFLSRAYAWYREPRVCRVIHSITQPPELRYNDLLKEISDRSTSIDQLAIAGSQAEMRDMHEELRDVRSILRALASRSMGIDTTLRDLVSTVTSFQAIHSSALLNTNARLSDLQLSAVLSIGSQIPLGNPTTCYEHALFYRNRRASGAGARISTNKFWLSPKLETWSSSECSGLINIRGSFLSRDVLHDFCVDVIRQLRDASMPVLWALKGAQASGNTSLCSTNEILKYLTLQVIRLNQSLHTERDMSLKCSQFQSASTAREWLELFKAAIRGLQASQLYLVLDLETIDSTLQLSEDFNLISELQKTFQALDLRLKVLVVMYSSTSSKCISEDMSELVIPVRVMGRRKPNPRAMGRTFSGRLIQKGDRREHKAAVRSWGK</sequence>
<name>A0A8H6NKE6_9PEZI</name>
<gene>
    <name evidence="2" type="ORF">CPLU01_03463</name>
</gene>
<comment type="caution">
    <text evidence="2">The sequence shown here is derived from an EMBL/GenBank/DDBJ whole genome shotgun (WGS) entry which is preliminary data.</text>
</comment>
<dbReference type="InterPro" id="IPR056125">
    <property type="entry name" value="DUF7708"/>
</dbReference>
<evidence type="ECO:0000259" key="1">
    <source>
        <dbReference type="Pfam" id="PF24809"/>
    </source>
</evidence>